<sequence length="74" mass="8912">MTNITQRHVLAPDCRTGVNVDYCSLFSRYLFSRYLFSRYLFSRYLFSRYLFSRYLFSRYLFSTTGNIKSVPFGT</sequence>
<dbReference type="Proteomes" id="UP000277580">
    <property type="component" value="Unassembled WGS sequence"/>
</dbReference>
<dbReference type="InParanoid" id="A0A3N4KVK5"/>
<dbReference type="EMBL" id="ML119117">
    <property type="protein sequence ID" value="RPB14560.1"/>
    <property type="molecule type" value="Genomic_DNA"/>
</dbReference>
<accession>A0A3N4KVK5</accession>
<name>A0A3N4KVK5_9PEZI</name>
<organism evidence="1 2">
    <name type="scientific">Morchella conica CCBAS932</name>
    <dbReference type="NCBI Taxonomy" id="1392247"/>
    <lineage>
        <taxon>Eukaryota</taxon>
        <taxon>Fungi</taxon>
        <taxon>Dikarya</taxon>
        <taxon>Ascomycota</taxon>
        <taxon>Pezizomycotina</taxon>
        <taxon>Pezizomycetes</taxon>
        <taxon>Pezizales</taxon>
        <taxon>Morchellaceae</taxon>
        <taxon>Morchella</taxon>
    </lineage>
</organism>
<keyword evidence="2" id="KW-1185">Reference proteome</keyword>
<dbReference type="AlphaFoldDB" id="A0A3N4KVK5"/>
<reference evidence="1 2" key="1">
    <citation type="journal article" date="2018" name="Nat. Ecol. Evol.">
        <title>Pezizomycetes genomes reveal the molecular basis of ectomycorrhizal truffle lifestyle.</title>
        <authorList>
            <person name="Murat C."/>
            <person name="Payen T."/>
            <person name="Noel B."/>
            <person name="Kuo A."/>
            <person name="Morin E."/>
            <person name="Chen J."/>
            <person name="Kohler A."/>
            <person name="Krizsan K."/>
            <person name="Balestrini R."/>
            <person name="Da Silva C."/>
            <person name="Montanini B."/>
            <person name="Hainaut M."/>
            <person name="Levati E."/>
            <person name="Barry K.W."/>
            <person name="Belfiori B."/>
            <person name="Cichocki N."/>
            <person name="Clum A."/>
            <person name="Dockter R.B."/>
            <person name="Fauchery L."/>
            <person name="Guy J."/>
            <person name="Iotti M."/>
            <person name="Le Tacon F."/>
            <person name="Lindquist E.A."/>
            <person name="Lipzen A."/>
            <person name="Malagnac F."/>
            <person name="Mello A."/>
            <person name="Molinier V."/>
            <person name="Miyauchi S."/>
            <person name="Poulain J."/>
            <person name="Riccioni C."/>
            <person name="Rubini A."/>
            <person name="Sitrit Y."/>
            <person name="Splivallo R."/>
            <person name="Traeger S."/>
            <person name="Wang M."/>
            <person name="Zifcakova L."/>
            <person name="Wipf D."/>
            <person name="Zambonelli A."/>
            <person name="Paolocci F."/>
            <person name="Nowrousian M."/>
            <person name="Ottonello S."/>
            <person name="Baldrian P."/>
            <person name="Spatafora J.W."/>
            <person name="Henrissat B."/>
            <person name="Nagy L.G."/>
            <person name="Aury J.M."/>
            <person name="Wincker P."/>
            <person name="Grigoriev I.V."/>
            <person name="Bonfante P."/>
            <person name="Martin F.M."/>
        </authorList>
    </citation>
    <scope>NUCLEOTIDE SEQUENCE [LARGE SCALE GENOMIC DNA]</scope>
    <source>
        <strain evidence="1 2">CCBAS932</strain>
    </source>
</reference>
<protein>
    <submittedName>
        <fullName evidence="1">Uncharacterized protein</fullName>
    </submittedName>
</protein>
<proteinExistence type="predicted"/>
<gene>
    <name evidence="1" type="ORF">P167DRAFT_57006</name>
</gene>
<evidence type="ECO:0000313" key="2">
    <source>
        <dbReference type="Proteomes" id="UP000277580"/>
    </source>
</evidence>
<evidence type="ECO:0000313" key="1">
    <source>
        <dbReference type="EMBL" id="RPB14560.1"/>
    </source>
</evidence>